<organism evidence="3 4">
    <name type="scientific">Bythopirellula goksoeyrii</name>
    <dbReference type="NCBI Taxonomy" id="1400387"/>
    <lineage>
        <taxon>Bacteria</taxon>
        <taxon>Pseudomonadati</taxon>
        <taxon>Planctomycetota</taxon>
        <taxon>Planctomycetia</taxon>
        <taxon>Pirellulales</taxon>
        <taxon>Lacipirellulaceae</taxon>
        <taxon>Bythopirellula</taxon>
    </lineage>
</organism>
<evidence type="ECO:0000313" key="4">
    <source>
        <dbReference type="Proteomes" id="UP000323917"/>
    </source>
</evidence>
<dbReference type="Proteomes" id="UP000323917">
    <property type="component" value="Chromosome"/>
</dbReference>
<dbReference type="KEGG" id="bgok:Pr1d_26990"/>
<dbReference type="Gene3D" id="1.50.10.20">
    <property type="match status" value="1"/>
</dbReference>
<dbReference type="InterPro" id="IPR008930">
    <property type="entry name" value="Terpenoid_cyclase/PrenylTrfase"/>
</dbReference>
<dbReference type="SUPFAM" id="SSF48239">
    <property type="entry name" value="Terpenoid cyclases/Protein prenyltransferases"/>
    <property type="match status" value="1"/>
</dbReference>
<sequence length="511" mass="56874">MPTSEPRPTFGDDLPEVVVAPVAPPSVPIKPTSTPSSKARRTEPDPLPPLWSPTQFFTESPPWLFSAALHMLIVIILGLIFIAPQTRDDLVLLFDYYESEDPLSAGGDFDIPLDSPDQQLEDALVPEPVPQIADPVALSPTATESPLLARAMPLTSDPIQLALSGREQGMQQALLDAYGGTAATQRAVLEALRWLARNRSKNGMWSLLGPYEDGGRNENAEAATAMALIAFQGAGYTPLGDKHEPFTDIVSRAWTGLLSKQDADGNFFQSGQGTSQLYTQALCTIAICELYGMTGDERYHDPAQRAIDYCVSVQAPEGGWKYFPGTGSDLSVTGWFVMALQSARMAKLSVPSPCLTNVEEFLDSVSHEYGSRYSYQTDSGPSLSMSAEGLLCRQYLGWGHKDERLVRGTNHLLDNLPEWTRDRDVYYWYYATQVCHHMEGRHWRTWNDKMKVVIPQHQVQEGRERGSWDPQGFRWNTEGGRLFITCLSTYMLEVYYRHLPIYQLELIGGGL</sequence>
<reference evidence="3 4" key="1">
    <citation type="submission" date="2019-08" db="EMBL/GenBank/DDBJ databases">
        <title>Deep-cultivation of Planctomycetes and their phenomic and genomic characterization uncovers novel biology.</title>
        <authorList>
            <person name="Wiegand S."/>
            <person name="Jogler M."/>
            <person name="Boedeker C."/>
            <person name="Pinto D."/>
            <person name="Vollmers J."/>
            <person name="Rivas-Marin E."/>
            <person name="Kohn T."/>
            <person name="Peeters S.H."/>
            <person name="Heuer A."/>
            <person name="Rast P."/>
            <person name="Oberbeckmann S."/>
            <person name="Bunk B."/>
            <person name="Jeske O."/>
            <person name="Meyerdierks A."/>
            <person name="Storesund J.E."/>
            <person name="Kallscheuer N."/>
            <person name="Luecker S."/>
            <person name="Lage O.M."/>
            <person name="Pohl T."/>
            <person name="Merkel B.J."/>
            <person name="Hornburger P."/>
            <person name="Mueller R.-W."/>
            <person name="Bruemmer F."/>
            <person name="Labrenz M."/>
            <person name="Spormann A.M."/>
            <person name="Op den Camp H."/>
            <person name="Overmann J."/>
            <person name="Amann R."/>
            <person name="Jetten M.S.M."/>
            <person name="Mascher T."/>
            <person name="Medema M.H."/>
            <person name="Devos D.P."/>
            <person name="Kaster A.-K."/>
            <person name="Ovreas L."/>
            <person name="Rohde M."/>
            <person name="Galperin M.Y."/>
            <person name="Jogler C."/>
        </authorList>
    </citation>
    <scope>NUCLEOTIDE SEQUENCE [LARGE SCALE GENOMIC DNA]</scope>
    <source>
        <strain evidence="3 4">Pr1d</strain>
    </source>
</reference>
<feature type="transmembrane region" description="Helical" evidence="2">
    <location>
        <begin position="63"/>
        <end position="83"/>
    </location>
</feature>
<evidence type="ECO:0008006" key="5">
    <source>
        <dbReference type="Google" id="ProtNLM"/>
    </source>
</evidence>
<keyword evidence="2" id="KW-0812">Transmembrane</keyword>
<keyword evidence="2" id="KW-0472">Membrane</keyword>
<keyword evidence="2" id="KW-1133">Transmembrane helix</keyword>
<evidence type="ECO:0000313" key="3">
    <source>
        <dbReference type="EMBL" id="QEG35401.1"/>
    </source>
</evidence>
<evidence type="ECO:0000256" key="1">
    <source>
        <dbReference type="SAM" id="MobiDB-lite"/>
    </source>
</evidence>
<proteinExistence type="predicted"/>
<dbReference type="AlphaFoldDB" id="A0A5B9QMQ1"/>
<name>A0A5B9QMQ1_9BACT</name>
<dbReference type="OrthoDB" id="238862at2"/>
<accession>A0A5B9QMQ1</accession>
<dbReference type="EMBL" id="CP042913">
    <property type="protein sequence ID" value="QEG35401.1"/>
    <property type="molecule type" value="Genomic_DNA"/>
</dbReference>
<dbReference type="CDD" id="cd00688">
    <property type="entry name" value="ISOPREN_C2_like"/>
    <property type="match status" value="1"/>
</dbReference>
<evidence type="ECO:0000256" key="2">
    <source>
        <dbReference type="SAM" id="Phobius"/>
    </source>
</evidence>
<protein>
    <recommendedName>
        <fullName evidence="5">Pectic acid lyase</fullName>
    </recommendedName>
</protein>
<gene>
    <name evidence="3" type="ORF">Pr1d_26990</name>
</gene>
<feature type="region of interest" description="Disordered" evidence="1">
    <location>
        <begin position="21"/>
        <end position="47"/>
    </location>
</feature>
<keyword evidence="4" id="KW-1185">Reference proteome</keyword>
<dbReference type="RefSeq" id="WP_148073918.1">
    <property type="nucleotide sequence ID" value="NZ_CP042913.1"/>
</dbReference>